<keyword evidence="7" id="KW-1185">Reference proteome</keyword>
<name>L1INC2_GUITC</name>
<dbReference type="Pfam" id="PF17177">
    <property type="entry name" value="PPR_long"/>
    <property type="match status" value="1"/>
</dbReference>
<dbReference type="PROSITE" id="PS51375">
    <property type="entry name" value="PPR"/>
    <property type="match status" value="4"/>
</dbReference>
<evidence type="ECO:0000256" key="3">
    <source>
        <dbReference type="SAM" id="MobiDB-lite"/>
    </source>
</evidence>
<accession>L1INC2</accession>
<evidence type="ECO:0000313" key="7">
    <source>
        <dbReference type="Proteomes" id="UP000011087"/>
    </source>
</evidence>
<dbReference type="RefSeq" id="XP_005824577.1">
    <property type="nucleotide sequence ID" value="XM_005824520.1"/>
</dbReference>
<feature type="region of interest" description="Disordered" evidence="3">
    <location>
        <begin position="37"/>
        <end position="59"/>
    </location>
</feature>
<dbReference type="OrthoDB" id="680059at2759"/>
<reference evidence="7" key="2">
    <citation type="submission" date="2012-11" db="EMBL/GenBank/DDBJ databases">
        <authorList>
            <person name="Kuo A."/>
            <person name="Curtis B.A."/>
            <person name="Tanifuji G."/>
            <person name="Burki F."/>
            <person name="Gruber A."/>
            <person name="Irimia M."/>
            <person name="Maruyama S."/>
            <person name="Arias M.C."/>
            <person name="Ball S.G."/>
            <person name="Gile G.H."/>
            <person name="Hirakawa Y."/>
            <person name="Hopkins J.F."/>
            <person name="Rensing S.A."/>
            <person name="Schmutz J."/>
            <person name="Symeonidi A."/>
            <person name="Elias M."/>
            <person name="Eveleigh R.J."/>
            <person name="Herman E.K."/>
            <person name="Klute M.J."/>
            <person name="Nakayama T."/>
            <person name="Obornik M."/>
            <person name="Reyes-Prieto A."/>
            <person name="Armbrust E.V."/>
            <person name="Aves S.J."/>
            <person name="Beiko R.G."/>
            <person name="Coutinho P."/>
            <person name="Dacks J.B."/>
            <person name="Durnford D.G."/>
            <person name="Fast N.M."/>
            <person name="Green B.R."/>
            <person name="Grisdale C."/>
            <person name="Hempe F."/>
            <person name="Henrissat B."/>
            <person name="Hoppner M.P."/>
            <person name="Ishida K.-I."/>
            <person name="Kim E."/>
            <person name="Koreny L."/>
            <person name="Kroth P.G."/>
            <person name="Liu Y."/>
            <person name="Malik S.-B."/>
            <person name="Maier U.G."/>
            <person name="McRose D."/>
            <person name="Mock T."/>
            <person name="Neilson J.A."/>
            <person name="Onodera N.T."/>
            <person name="Poole A.M."/>
            <person name="Pritham E.J."/>
            <person name="Richards T.A."/>
            <person name="Rocap G."/>
            <person name="Roy S.W."/>
            <person name="Sarai C."/>
            <person name="Schaack S."/>
            <person name="Shirato S."/>
            <person name="Slamovits C.H."/>
            <person name="Spencer D.F."/>
            <person name="Suzuki S."/>
            <person name="Worden A.Z."/>
            <person name="Zauner S."/>
            <person name="Barry K."/>
            <person name="Bell C."/>
            <person name="Bharti A.K."/>
            <person name="Crow J.A."/>
            <person name="Grimwood J."/>
            <person name="Kramer R."/>
            <person name="Lindquist E."/>
            <person name="Lucas S."/>
            <person name="Salamov A."/>
            <person name="McFadden G.I."/>
            <person name="Lane C.E."/>
            <person name="Keeling P.J."/>
            <person name="Gray M.W."/>
            <person name="Grigoriev I.V."/>
            <person name="Archibald J.M."/>
        </authorList>
    </citation>
    <scope>NUCLEOTIDE SEQUENCE</scope>
    <source>
        <strain evidence="7">CCMP2712</strain>
    </source>
</reference>
<gene>
    <name evidence="5" type="ORF">GUITHDRAFT_89623</name>
</gene>
<feature type="repeat" description="PPR" evidence="2">
    <location>
        <begin position="233"/>
        <end position="263"/>
    </location>
</feature>
<proteinExistence type="predicted"/>
<dbReference type="NCBIfam" id="TIGR00756">
    <property type="entry name" value="PPR"/>
    <property type="match status" value="3"/>
</dbReference>
<evidence type="ECO:0000259" key="4">
    <source>
        <dbReference type="Pfam" id="PF17177"/>
    </source>
</evidence>
<keyword evidence="1" id="KW-0677">Repeat</keyword>
<dbReference type="PANTHER" id="PTHR47447:SF17">
    <property type="entry name" value="OS12G0638900 PROTEIN"/>
    <property type="match status" value="1"/>
</dbReference>
<protein>
    <recommendedName>
        <fullName evidence="4">PROP1-like PPR domain-containing protein</fullName>
    </recommendedName>
</protein>
<evidence type="ECO:0000313" key="6">
    <source>
        <dbReference type="EnsemblProtists" id="EKX37597"/>
    </source>
</evidence>
<dbReference type="AlphaFoldDB" id="L1INC2"/>
<feature type="repeat" description="PPR" evidence="2">
    <location>
        <begin position="197"/>
        <end position="231"/>
    </location>
</feature>
<dbReference type="GeneID" id="17294349"/>
<feature type="repeat" description="PPR" evidence="2">
    <location>
        <begin position="127"/>
        <end position="161"/>
    </location>
</feature>
<organism evidence="5">
    <name type="scientific">Guillardia theta (strain CCMP2712)</name>
    <name type="common">Cryptophyte</name>
    <dbReference type="NCBI Taxonomy" id="905079"/>
    <lineage>
        <taxon>Eukaryota</taxon>
        <taxon>Cryptophyceae</taxon>
        <taxon>Pyrenomonadales</taxon>
        <taxon>Geminigeraceae</taxon>
        <taxon>Guillardia</taxon>
    </lineage>
</organism>
<dbReference type="Pfam" id="PF13041">
    <property type="entry name" value="PPR_2"/>
    <property type="match status" value="1"/>
</dbReference>
<dbReference type="Gene3D" id="1.25.40.10">
    <property type="entry name" value="Tetratricopeptide repeat domain"/>
    <property type="match status" value="1"/>
</dbReference>
<evidence type="ECO:0000256" key="2">
    <source>
        <dbReference type="PROSITE-ProRule" id="PRU00708"/>
    </source>
</evidence>
<dbReference type="InterPro" id="IPR033443">
    <property type="entry name" value="PROP1-like_PPR_dom"/>
</dbReference>
<dbReference type="HOGENOM" id="CLU_935233_0_0_1"/>
<dbReference type="KEGG" id="gtt:GUITHDRAFT_89623"/>
<evidence type="ECO:0000256" key="1">
    <source>
        <dbReference type="ARBA" id="ARBA00022737"/>
    </source>
</evidence>
<feature type="repeat" description="PPR" evidence="2">
    <location>
        <begin position="162"/>
        <end position="196"/>
    </location>
</feature>
<dbReference type="EnsemblProtists" id="EKX37597">
    <property type="protein sequence ID" value="EKX37597"/>
    <property type="gene ID" value="GUITHDRAFT_89623"/>
</dbReference>
<reference evidence="6" key="3">
    <citation type="submission" date="2015-06" db="UniProtKB">
        <authorList>
            <consortium name="EnsemblProtists"/>
        </authorList>
    </citation>
    <scope>IDENTIFICATION</scope>
</reference>
<dbReference type="InterPro" id="IPR011990">
    <property type="entry name" value="TPR-like_helical_dom_sf"/>
</dbReference>
<sequence>MQSSMLLRRSSQALYWSWKTVHAAAPGVQGRRMQAVRTRSMASLPSAEEASSNEAKNRKWSKEVEERKLFATLRDLKGEEKKKFFRGMLANKTANIFHFNLMISSSRLIRESRELWETLNKMELTPDVVTYTSMIKSEVKAGNMSAAEKLFTAMRAKGVEPNEVTHGILIDGYHKHGRLEDVFSAWRRMKEQGLKTNEVIYSSLIDACAKRMDMARAEKLVEEVAANGFLFLDGRCYSVIIDAFARSGQVEEAEKYLEKMCEQRRWFMNQGEEGERKISISKKNVLDAFNATLNGCYL</sequence>
<dbReference type="InterPro" id="IPR002885">
    <property type="entry name" value="PPR_rpt"/>
</dbReference>
<dbReference type="PaxDb" id="55529-EKX37597"/>
<dbReference type="eggNOG" id="KOG4197">
    <property type="taxonomic scope" value="Eukaryota"/>
</dbReference>
<evidence type="ECO:0000313" key="5">
    <source>
        <dbReference type="EMBL" id="EKX37597.1"/>
    </source>
</evidence>
<dbReference type="EMBL" id="JH993057">
    <property type="protein sequence ID" value="EKX37597.1"/>
    <property type="molecule type" value="Genomic_DNA"/>
</dbReference>
<reference evidence="5 7" key="1">
    <citation type="journal article" date="2012" name="Nature">
        <title>Algal genomes reveal evolutionary mosaicism and the fate of nucleomorphs.</title>
        <authorList>
            <consortium name="DOE Joint Genome Institute"/>
            <person name="Curtis B.A."/>
            <person name="Tanifuji G."/>
            <person name="Burki F."/>
            <person name="Gruber A."/>
            <person name="Irimia M."/>
            <person name="Maruyama S."/>
            <person name="Arias M.C."/>
            <person name="Ball S.G."/>
            <person name="Gile G.H."/>
            <person name="Hirakawa Y."/>
            <person name="Hopkins J.F."/>
            <person name="Kuo A."/>
            <person name="Rensing S.A."/>
            <person name="Schmutz J."/>
            <person name="Symeonidi A."/>
            <person name="Elias M."/>
            <person name="Eveleigh R.J."/>
            <person name="Herman E.K."/>
            <person name="Klute M.J."/>
            <person name="Nakayama T."/>
            <person name="Obornik M."/>
            <person name="Reyes-Prieto A."/>
            <person name="Armbrust E.V."/>
            <person name="Aves S.J."/>
            <person name="Beiko R.G."/>
            <person name="Coutinho P."/>
            <person name="Dacks J.B."/>
            <person name="Durnford D.G."/>
            <person name="Fast N.M."/>
            <person name="Green B.R."/>
            <person name="Grisdale C.J."/>
            <person name="Hempel F."/>
            <person name="Henrissat B."/>
            <person name="Hoppner M.P."/>
            <person name="Ishida K."/>
            <person name="Kim E."/>
            <person name="Koreny L."/>
            <person name="Kroth P.G."/>
            <person name="Liu Y."/>
            <person name="Malik S.B."/>
            <person name="Maier U.G."/>
            <person name="McRose D."/>
            <person name="Mock T."/>
            <person name="Neilson J.A."/>
            <person name="Onodera N.T."/>
            <person name="Poole A.M."/>
            <person name="Pritham E.J."/>
            <person name="Richards T.A."/>
            <person name="Rocap G."/>
            <person name="Roy S.W."/>
            <person name="Sarai C."/>
            <person name="Schaack S."/>
            <person name="Shirato S."/>
            <person name="Slamovits C.H."/>
            <person name="Spencer D.F."/>
            <person name="Suzuki S."/>
            <person name="Worden A.Z."/>
            <person name="Zauner S."/>
            <person name="Barry K."/>
            <person name="Bell C."/>
            <person name="Bharti A.K."/>
            <person name="Crow J.A."/>
            <person name="Grimwood J."/>
            <person name="Kramer R."/>
            <person name="Lindquist E."/>
            <person name="Lucas S."/>
            <person name="Salamov A."/>
            <person name="McFadden G.I."/>
            <person name="Lane C.E."/>
            <person name="Keeling P.J."/>
            <person name="Gray M.W."/>
            <person name="Grigoriev I.V."/>
            <person name="Archibald J.M."/>
        </authorList>
    </citation>
    <scope>NUCLEOTIDE SEQUENCE</scope>
    <source>
        <strain evidence="5 7">CCMP2712</strain>
    </source>
</reference>
<dbReference type="STRING" id="905079.L1INC2"/>
<dbReference type="PANTHER" id="PTHR47447">
    <property type="entry name" value="OS03G0856100 PROTEIN"/>
    <property type="match status" value="1"/>
</dbReference>
<dbReference type="OMA" id="SCNAYIM"/>
<feature type="domain" description="PROP1-like PPR" evidence="4">
    <location>
        <begin position="179"/>
        <end position="260"/>
    </location>
</feature>
<dbReference type="Proteomes" id="UP000011087">
    <property type="component" value="Unassembled WGS sequence"/>
</dbReference>